<keyword evidence="6 7" id="KW-0472">Membrane</keyword>
<evidence type="ECO:0000256" key="6">
    <source>
        <dbReference type="ARBA" id="ARBA00023136"/>
    </source>
</evidence>
<dbReference type="Pfam" id="PF02397">
    <property type="entry name" value="Bac_transf"/>
    <property type="match status" value="1"/>
</dbReference>
<evidence type="ECO:0000313" key="10">
    <source>
        <dbReference type="Proteomes" id="UP000176329"/>
    </source>
</evidence>
<dbReference type="Proteomes" id="UP000176329">
    <property type="component" value="Unassembled WGS sequence"/>
</dbReference>
<dbReference type="PANTHER" id="PTHR30576:SF0">
    <property type="entry name" value="UNDECAPRENYL-PHOSPHATE N-ACETYLGALACTOSAMINYL 1-PHOSPHATE TRANSFERASE-RELATED"/>
    <property type="match status" value="1"/>
</dbReference>
<evidence type="ECO:0000313" key="9">
    <source>
        <dbReference type="EMBL" id="OGH61710.1"/>
    </source>
</evidence>
<dbReference type="GO" id="GO:0016780">
    <property type="term" value="F:phosphotransferase activity, for other substituted phosphate groups"/>
    <property type="evidence" value="ECO:0007669"/>
    <property type="project" value="TreeGrafter"/>
</dbReference>
<reference evidence="9 10" key="1">
    <citation type="journal article" date="2016" name="Nat. Commun.">
        <title>Thousands of microbial genomes shed light on interconnected biogeochemical processes in an aquifer system.</title>
        <authorList>
            <person name="Anantharaman K."/>
            <person name="Brown C.T."/>
            <person name="Hug L.A."/>
            <person name="Sharon I."/>
            <person name="Castelle C.J."/>
            <person name="Probst A.J."/>
            <person name="Thomas B.C."/>
            <person name="Singh A."/>
            <person name="Wilkins M.J."/>
            <person name="Karaoz U."/>
            <person name="Brodie E.L."/>
            <person name="Williams K.H."/>
            <person name="Hubbard S.S."/>
            <person name="Banfield J.F."/>
        </authorList>
    </citation>
    <scope>NUCLEOTIDE SEQUENCE [LARGE SCALE GENOMIC DNA]</scope>
</reference>
<dbReference type="NCBIfam" id="TIGR03025">
    <property type="entry name" value="EPS_sugtrans"/>
    <property type="match status" value="1"/>
</dbReference>
<evidence type="ECO:0000256" key="3">
    <source>
        <dbReference type="ARBA" id="ARBA00022679"/>
    </source>
</evidence>
<feature type="transmembrane region" description="Helical" evidence="7">
    <location>
        <begin position="9"/>
        <end position="29"/>
    </location>
</feature>
<organism evidence="9 10">
    <name type="scientific">Candidatus Magasanikbacteria bacterium RIFCSPHIGHO2_01_FULL_50_8</name>
    <dbReference type="NCBI Taxonomy" id="1798674"/>
    <lineage>
        <taxon>Bacteria</taxon>
        <taxon>Candidatus Magasanikiibacteriota</taxon>
    </lineage>
</organism>
<keyword evidence="4 7" id="KW-0812">Transmembrane</keyword>
<dbReference type="InterPro" id="IPR017475">
    <property type="entry name" value="EPS_sugar_tfrase"/>
</dbReference>
<name>A0A1F6LQQ1_9BACT</name>
<keyword evidence="3" id="KW-0808">Transferase</keyword>
<feature type="domain" description="Bacterial sugar transferase" evidence="8">
    <location>
        <begin position="269"/>
        <end position="455"/>
    </location>
</feature>
<sequence length="460" mass="52627">MRTVKARQLMLLLGDVIVLYLSLAIALLIRYGMGEFADQYALHSGPMSLIFLLWIIILYVNGMYDLYVAKPSQAFMRRFVESWLISVGVAVTLFYLLPFFTITPKTNLFLLSALFGVLFVGWRLLGNRLTRADIRVLAIHPDADITSLLLTLQRNPQLGYRVIGVVNSQKNNGSSTDSPLQEFTDTTPIRAIVSEHQVTLILVPKNMRDTHTALYGELYELLFWNVYTMPSENFFESLTGRVPLSALRDSWFFENLRPNHLPLYDAVQRIMDCVLAVFGILGLTVLTPLVALFIKWRSPGPLFFLQERVGRNGKKFNVIKFRTMHALNKDGSAEIAGAQMTTRDDPRVTPFGAFIRTLRLDELPQVINVLKGDMSFIGPRPERPQFVAEFEKHMPYYTVRHLVKPGLSGWAQINYPYAETVEQQLTKFQYDLYYIKNRSFLLDITIVLKTLHVVLYGKGR</sequence>
<feature type="transmembrane region" description="Helical" evidence="7">
    <location>
        <begin position="49"/>
        <end position="67"/>
    </location>
</feature>
<keyword evidence="5 7" id="KW-1133">Transmembrane helix</keyword>
<evidence type="ECO:0000256" key="2">
    <source>
        <dbReference type="ARBA" id="ARBA00006464"/>
    </source>
</evidence>
<evidence type="ECO:0000256" key="5">
    <source>
        <dbReference type="ARBA" id="ARBA00022989"/>
    </source>
</evidence>
<protein>
    <recommendedName>
        <fullName evidence="8">Bacterial sugar transferase domain-containing protein</fullName>
    </recommendedName>
</protein>
<feature type="transmembrane region" description="Helical" evidence="7">
    <location>
        <begin position="273"/>
        <end position="294"/>
    </location>
</feature>
<feature type="transmembrane region" description="Helical" evidence="7">
    <location>
        <begin position="108"/>
        <end position="125"/>
    </location>
</feature>
<gene>
    <name evidence="9" type="ORF">A2848_02320</name>
</gene>
<evidence type="ECO:0000259" key="8">
    <source>
        <dbReference type="Pfam" id="PF02397"/>
    </source>
</evidence>
<comment type="similarity">
    <text evidence="2">Belongs to the bacterial sugar transferase family.</text>
</comment>
<evidence type="ECO:0000256" key="7">
    <source>
        <dbReference type="SAM" id="Phobius"/>
    </source>
</evidence>
<dbReference type="Pfam" id="PF13727">
    <property type="entry name" value="CoA_binding_3"/>
    <property type="match status" value="1"/>
</dbReference>
<evidence type="ECO:0000256" key="1">
    <source>
        <dbReference type="ARBA" id="ARBA00004141"/>
    </source>
</evidence>
<dbReference type="InterPro" id="IPR003362">
    <property type="entry name" value="Bact_transf"/>
</dbReference>
<comment type="subcellular location">
    <subcellularLocation>
        <location evidence="1">Membrane</location>
        <topology evidence="1">Multi-pass membrane protein</topology>
    </subcellularLocation>
</comment>
<dbReference type="PANTHER" id="PTHR30576">
    <property type="entry name" value="COLANIC BIOSYNTHESIS UDP-GLUCOSE LIPID CARRIER TRANSFERASE"/>
    <property type="match status" value="1"/>
</dbReference>
<dbReference type="EMBL" id="MFPV01000037">
    <property type="protein sequence ID" value="OGH61710.1"/>
    <property type="molecule type" value="Genomic_DNA"/>
</dbReference>
<proteinExistence type="inferred from homology"/>
<dbReference type="AlphaFoldDB" id="A0A1F6LQQ1"/>
<accession>A0A1F6LQQ1</accession>
<evidence type="ECO:0000256" key="4">
    <source>
        <dbReference type="ARBA" id="ARBA00022692"/>
    </source>
</evidence>
<dbReference type="GO" id="GO:0016020">
    <property type="term" value="C:membrane"/>
    <property type="evidence" value="ECO:0007669"/>
    <property type="project" value="UniProtKB-SubCell"/>
</dbReference>
<feature type="transmembrane region" description="Helical" evidence="7">
    <location>
        <begin position="79"/>
        <end position="102"/>
    </location>
</feature>
<comment type="caution">
    <text evidence="9">The sequence shown here is derived from an EMBL/GenBank/DDBJ whole genome shotgun (WGS) entry which is preliminary data.</text>
</comment>